<evidence type="ECO:0000259" key="5">
    <source>
        <dbReference type="PROSITE" id="PS50275"/>
    </source>
</evidence>
<dbReference type="PROSITE" id="PS50275">
    <property type="entry name" value="SAC"/>
    <property type="match status" value="1"/>
</dbReference>
<keyword evidence="7" id="KW-1185">Reference proteome</keyword>
<dbReference type="SMART" id="SM00128">
    <property type="entry name" value="IPPc"/>
    <property type="match status" value="1"/>
</dbReference>
<evidence type="ECO:0000256" key="4">
    <source>
        <dbReference type="ARBA" id="ARBA00022801"/>
    </source>
</evidence>
<evidence type="ECO:0000256" key="2">
    <source>
        <dbReference type="ARBA" id="ARBA00009678"/>
    </source>
</evidence>
<dbReference type="InterPro" id="IPR002013">
    <property type="entry name" value="SAC_dom"/>
</dbReference>
<reference evidence="6 7" key="1">
    <citation type="submission" date="2024-03" db="EMBL/GenBank/DDBJ databases">
        <authorList>
            <person name="Brejova B."/>
        </authorList>
    </citation>
    <scope>NUCLEOTIDE SEQUENCE [LARGE SCALE GENOMIC DNA]</scope>
    <source>
        <strain evidence="6 7">CBS 14171</strain>
    </source>
</reference>
<accession>A0ABP0ZPY0</accession>
<dbReference type="PANTHER" id="PTHR11200">
    <property type="entry name" value="INOSITOL 5-PHOSPHATASE"/>
    <property type="match status" value="1"/>
</dbReference>
<dbReference type="RefSeq" id="XP_066830559.1">
    <property type="nucleotide sequence ID" value="XM_066973752.1"/>
</dbReference>
<dbReference type="Proteomes" id="UP001497383">
    <property type="component" value="Chromosome 4"/>
</dbReference>
<dbReference type="SUPFAM" id="SSF56219">
    <property type="entry name" value="DNase I-like"/>
    <property type="match status" value="1"/>
</dbReference>
<dbReference type="InterPro" id="IPR036691">
    <property type="entry name" value="Endo/exonu/phosph_ase_sf"/>
</dbReference>
<name>A0ABP0ZPY0_9ASCO</name>
<dbReference type="GeneID" id="92208817"/>
<keyword evidence="4" id="KW-0378">Hydrolase</keyword>
<evidence type="ECO:0000256" key="3">
    <source>
        <dbReference type="ARBA" id="ARBA00013044"/>
    </source>
</evidence>
<dbReference type="EC" id="3.1.3.36" evidence="3"/>
<dbReference type="PANTHER" id="PTHR11200:SF269">
    <property type="entry name" value="PHOSPHATIDYLINOSITOL 4,5-BISPHOSPHATE 5-PHOSPHATASE INP51"/>
    <property type="match status" value="1"/>
</dbReference>
<comment type="similarity">
    <text evidence="2">In the central section; belongs to the inositol 1,4,5-trisphosphate 5-phosphatase family.</text>
</comment>
<gene>
    <name evidence="6" type="ORF">LODBEIA_P36210</name>
</gene>
<evidence type="ECO:0000313" key="7">
    <source>
        <dbReference type="Proteomes" id="UP001497383"/>
    </source>
</evidence>
<sequence>MRLYLNEKPRAFVITATTHALIIRHPSPTYKHRSLRGFIQGHKNKDNTKDNSRVFVEFVSKDYVDVSMYRDVTPKGAKLIAFLGILSLKSKIFLGFVTKDEHVASPTMNEKIYKITGTEFYCLNNDEYDHLFDLDYNSYMDSERIKYPASSVQNLLSSGAFYYSMDFDITSHIQERGFGRTEFQLIADTSYFNRFSWNKFMIGELLEFRNRLTPQEQRQVDSSGFVTVIMRGYAKSVNTEIAGQEALMTLISKQSCAKEGPLFGDWGCDGNGFVSNYLESEVIIYTEKFCLCYVIVRGNVPMYWELENNFAAKTFLNANGKQIEFQRSFEASQEALVRHFDRLGNQFGDVHIFNELSDKSYKGVLNASFEEQIKYYLKHREDSKPAEFKVFYTHLPIPASRTRKLGYTSQNPYDIVATFIDSAVRFGALFYDNSSMSFVGKQLGVFRVNSFDSLSKANFLSKVICQEVIKLAFQDIGIELDREFFSKHAKLWQENDSQISKLVLNYVSSTDKLQTSSVSHASSVKTHITKKYLAGMVENTKPNELALLKLLGRLQDQHVITVHNPLHDYVANELNQRSKEFTSQSDISLFASTFNVNGTVYDGDIEEWIFPNDKMHDLVFIGLQEIIELKPGQMVNTDFRHKTQWERKILDCLSTRGKYMTMWSAQLGSIALFFYVRESQLKFVSNVEFSFKKTGLGGVAANKGGVAVSFKFSDTSICFVCSHLAAGLSNDDERHSNYKTLVKGLQFSKNKRIPDHDVVVWVGDFNYRINLSNEHVKPLILQKKYAKLFEFDQLNQQMASGESFPFYGEQEIHFPPTYKFDNGTKVYDSSEKQRIPAWTDRILYLSRQNLIKPIEYDCVPNITFSDHRAVYAIFQITVKIINQTIKKKISNHLYETYKLKHGGLQAIASSAFDVDKKIFDYDNRNLPAPSSDKSKWWLDGGRPAKVTIPGLADHECELVCNPWHPINPFVSTNEPEFVPLKELESMLD</sequence>
<dbReference type="InterPro" id="IPR046985">
    <property type="entry name" value="IP5"/>
</dbReference>
<evidence type="ECO:0000313" key="6">
    <source>
        <dbReference type="EMBL" id="CAK9439521.1"/>
    </source>
</evidence>
<dbReference type="InterPro" id="IPR000300">
    <property type="entry name" value="IPPc"/>
</dbReference>
<protein>
    <recommendedName>
        <fullName evidence="3">phosphoinositide 5-phosphatase</fullName>
        <ecNumber evidence="3">3.1.3.36</ecNumber>
    </recommendedName>
</protein>
<organism evidence="6 7">
    <name type="scientific">Lodderomyces beijingensis</name>
    <dbReference type="NCBI Taxonomy" id="1775926"/>
    <lineage>
        <taxon>Eukaryota</taxon>
        <taxon>Fungi</taxon>
        <taxon>Dikarya</taxon>
        <taxon>Ascomycota</taxon>
        <taxon>Saccharomycotina</taxon>
        <taxon>Pichiomycetes</taxon>
        <taxon>Debaryomycetaceae</taxon>
        <taxon>Candida/Lodderomyces clade</taxon>
        <taxon>Lodderomyces</taxon>
    </lineage>
</organism>
<dbReference type="Pfam" id="PF02383">
    <property type="entry name" value="Syja_N"/>
    <property type="match status" value="1"/>
</dbReference>
<dbReference type="Pfam" id="PF22669">
    <property type="entry name" value="Exo_endo_phos2"/>
    <property type="match status" value="1"/>
</dbReference>
<feature type="domain" description="SAC" evidence="5">
    <location>
        <begin position="152"/>
        <end position="505"/>
    </location>
</feature>
<comment type="similarity">
    <text evidence="1">Belongs to the synaptojanin family.</text>
</comment>
<dbReference type="Gene3D" id="3.60.10.10">
    <property type="entry name" value="Endonuclease/exonuclease/phosphatase"/>
    <property type="match status" value="1"/>
</dbReference>
<proteinExistence type="inferred from homology"/>
<dbReference type="EMBL" id="OZ022408">
    <property type="protein sequence ID" value="CAK9439521.1"/>
    <property type="molecule type" value="Genomic_DNA"/>
</dbReference>
<evidence type="ECO:0000256" key="1">
    <source>
        <dbReference type="ARBA" id="ARBA00008943"/>
    </source>
</evidence>